<gene>
    <name evidence="2" type="ORF">ETAA8_65840</name>
</gene>
<dbReference type="EMBL" id="CP036274">
    <property type="protein sequence ID" value="QDU31426.1"/>
    <property type="molecule type" value="Genomic_DNA"/>
</dbReference>
<sequence>MEMKPGIPEGYQEQQDREHLKLLSILFYVMAGLSALSGCFPFLYLGFGLVMLGGAATGMKPEHEDRTGMLVAGGVMVGFAIFFVLFLLVQAYLLYRTGKNLTERRHHTFCMVIAAICCLNAPLGTALGIFTIIVLQRPTVKLSFDADFHRPFATPPPRY</sequence>
<dbReference type="OrthoDB" id="281928at2"/>
<organism evidence="2 3">
    <name type="scientific">Anatilimnocola aggregata</name>
    <dbReference type="NCBI Taxonomy" id="2528021"/>
    <lineage>
        <taxon>Bacteria</taxon>
        <taxon>Pseudomonadati</taxon>
        <taxon>Planctomycetota</taxon>
        <taxon>Planctomycetia</taxon>
        <taxon>Pirellulales</taxon>
        <taxon>Pirellulaceae</taxon>
        <taxon>Anatilimnocola</taxon>
    </lineage>
</organism>
<feature type="transmembrane region" description="Helical" evidence="1">
    <location>
        <begin position="25"/>
        <end position="50"/>
    </location>
</feature>
<proteinExistence type="predicted"/>
<keyword evidence="3" id="KW-1185">Reference proteome</keyword>
<name>A0A517YMJ0_9BACT</name>
<keyword evidence="1" id="KW-0812">Transmembrane</keyword>
<evidence type="ECO:0000313" key="2">
    <source>
        <dbReference type="EMBL" id="QDU31426.1"/>
    </source>
</evidence>
<dbReference type="RefSeq" id="WP_145098541.1">
    <property type="nucleotide sequence ID" value="NZ_CP036274.1"/>
</dbReference>
<feature type="transmembrane region" description="Helical" evidence="1">
    <location>
        <begin position="107"/>
        <end position="135"/>
    </location>
</feature>
<feature type="transmembrane region" description="Helical" evidence="1">
    <location>
        <begin position="70"/>
        <end position="95"/>
    </location>
</feature>
<protein>
    <submittedName>
        <fullName evidence="2">Uncharacterized protein</fullName>
    </submittedName>
</protein>
<reference evidence="2 3" key="1">
    <citation type="submission" date="2019-02" db="EMBL/GenBank/DDBJ databases">
        <title>Deep-cultivation of Planctomycetes and their phenomic and genomic characterization uncovers novel biology.</title>
        <authorList>
            <person name="Wiegand S."/>
            <person name="Jogler M."/>
            <person name="Boedeker C."/>
            <person name="Pinto D."/>
            <person name="Vollmers J."/>
            <person name="Rivas-Marin E."/>
            <person name="Kohn T."/>
            <person name="Peeters S.H."/>
            <person name="Heuer A."/>
            <person name="Rast P."/>
            <person name="Oberbeckmann S."/>
            <person name="Bunk B."/>
            <person name="Jeske O."/>
            <person name="Meyerdierks A."/>
            <person name="Storesund J.E."/>
            <person name="Kallscheuer N."/>
            <person name="Luecker S."/>
            <person name="Lage O.M."/>
            <person name="Pohl T."/>
            <person name="Merkel B.J."/>
            <person name="Hornburger P."/>
            <person name="Mueller R.-W."/>
            <person name="Bruemmer F."/>
            <person name="Labrenz M."/>
            <person name="Spormann A.M."/>
            <person name="Op den Camp H."/>
            <person name="Overmann J."/>
            <person name="Amann R."/>
            <person name="Jetten M.S.M."/>
            <person name="Mascher T."/>
            <person name="Medema M.H."/>
            <person name="Devos D.P."/>
            <person name="Kaster A.-K."/>
            <person name="Ovreas L."/>
            <person name="Rohde M."/>
            <person name="Galperin M.Y."/>
            <person name="Jogler C."/>
        </authorList>
    </citation>
    <scope>NUCLEOTIDE SEQUENCE [LARGE SCALE GENOMIC DNA]</scope>
    <source>
        <strain evidence="2 3">ETA_A8</strain>
    </source>
</reference>
<evidence type="ECO:0000313" key="3">
    <source>
        <dbReference type="Proteomes" id="UP000315017"/>
    </source>
</evidence>
<evidence type="ECO:0000256" key="1">
    <source>
        <dbReference type="SAM" id="Phobius"/>
    </source>
</evidence>
<dbReference type="AlphaFoldDB" id="A0A517YMJ0"/>
<dbReference type="Proteomes" id="UP000315017">
    <property type="component" value="Chromosome"/>
</dbReference>
<accession>A0A517YMJ0</accession>
<keyword evidence="1" id="KW-1133">Transmembrane helix</keyword>
<keyword evidence="1" id="KW-0472">Membrane</keyword>
<dbReference type="KEGG" id="aagg:ETAA8_65840"/>